<dbReference type="Gene3D" id="1.20.120.610">
    <property type="entry name" value="lithium bound rotor ring of v- atpase"/>
    <property type="match status" value="1"/>
</dbReference>
<keyword evidence="7 9" id="KW-0406">Ion transport</keyword>
<proteinExistence type="inferred from homology"/>
<evidence type="ECO:0000256" key="6">
    <source>
        <dbReference type="ARBA" id="ARBA00022989"/>
    </source>
</evidence>
<feature type="transmembrane region" description="Helical" evidence="9">
    <location>
        <begin position="25"/>
        <end position="46"/>
    </location>
</feature>
<comment type="caution">
    <text evidence="11">The sequence shown here is derived from an EMBL/GenBank/DDBJ whole genome shotgun (WGS) entry which is preliminary data.</text>
</comment>
<reference evidence="11 12" key="1">
    <citation type="journal article" date="2023" name="Commun. Biol.">
        <title>Genome analysis of Parmales, the sister group of diatoms, reveals the evolutionary specialization of diatoms from phago-mixotrophs to photoautotrophs.</title>
        <authorList>
            <person name="Ban H."/>
            <person name="Sato S."/>
            <person name="Yoshikawa S."/>
            <person name="Yamada K."/>
            <person name="Nakamura Y."/>
            <person name="Ichinomiya M."/>
            <person name="Sato N."/>
            <person name="Blanc-Mathieu R."/>
            <person name="Endo H."/>
            <person name="Kuwata A."/>
            <person name="Ogata H."/>
        </authorList>
    </citation>
    <scope>NUCLEOTIDE SEQUENCE [LARGE SCALE GENOMIC DNA]</scope>
</reference>
<dbReference type="PANTHER" id="PTHR10263">
    <property type="entry name" value="V-TYPE PROTON ATPASE PROTEOLIPID SUBUNIT"/>
    <property type="match status" value="1"/>
</dbReference>
<protein>
    <recommendedName>
        <fullName evidence="9">V-type proton ATPase proteolipid subunit</fullName>
    </recommendedName>
</protein>
<organism evidence="11 12">
    <name type="scientific">Tetraparma gracilis</name>
    <dbReference type="NCBI Taxonomy" id="2962635"/>
    <lineage>
        <taxon>Eukaryota</taxon>
        <taxon>Sar</taxon>
        <taxon>Stramenopiles</taxon>
        <taxon>Ochrophyta</taxon>
        <taxon>Bolidophyceae</taxon>
        <taxon>Parmales</taxon>
        <taxon>Triparmaceae</taxon>
        <taxon>Tetraparma</taxon>
    </lineage>
</organism>
<dbReference type="InterPro" id="IPR002379">
    <property type="entry name" value="ATPase_proteolipid_c-like_dom"/>
</dbReference>
<keyword evidence="8 9" id="KW-0472">Membrane</keyword>
<keyword evidence="4 9" id="KW-0812">Transmembrane</keyword>
<evidence type="ECO:0000259" key="10">
    <source>
        <dbReference type="Pfam" id="PF00137"/>
    </source>
</evidence>
<dbReference type="SUPFAM" id="SSF81333">
    <property type="entry name" value="F1F0 ATP synthase subunit C"/>
    <property type="match status" value="1"/>
</dbReference>
<keyword evidence="5 9" id="KW-0375">Hydrogen ion transport</keyword>
<feature type="transmembrane region" description="Helical" evidence="9">
    <location>
        <begin position="67"/>
        <end position="89"/>
    </location>
</feature>
<gene>
    <name evidence="11" type="ORF">TeGR_g10911</name>
</gene>
<evidence type="ECO:0000256" key="4">
    <source>
        <dbReference type="ARBA" id="ARBA00022692"/>
    </source>
</evidence>
<keyword evidence="9" id="KW-0926">Vacuole</keyword>
<keyword evidence="6 9" id="KW-1133">Transmembrane helix</keyword>
<evidence type="ECO:0000313" key="11">
    <source>
        <dbReference type="EMBL" id="GMI29331.1"/>
    </source>
</evidence>
<dbReference type="NCBIfam" id="TIGR01100">
    <property type="entry name" value="V_ATP_synt_C"/>
    <property type="match status" value="1"/>
</dbReference>
<evidence type="ECO:0000313" key="12">
    <source>
        <dbReference type="Proteomes" id="UP001165060"/>
    </source>
</evidence>
<evidence type="ECO:0000256" key="5">
    <source>
        <dbReference type="ARBA" id="ARBA00022781"/>
    </source>
</evidence>
<keyword evidence="12" id="KW-1185">Reference proteome</keyword>
<evidence type="ECO:0000256" key="7">
    <source>
        <dbReference type="ARBA" id="ARBA00023065"/>
    </source>
</evidence>
<evidence type="ECO:0000256" key="9">
    <source>
        <dbReference type="RuleBase" id="RU363060"/>
    </source>
</evidence>
<dbReference type="InterPro" id="IPR035921">
    <property type="entry name" value="F/V-ATP_Csub_sf"/>
</dbReference>
<feature type="domain" description="V-ATPase proteolipid subunit C-like" evidence="10">
    <location>
        <begin position="3"/>
        <end position="45"/>
    </location>
</feature>
<dbReference type="Pfam" id="PF00137">
    <property type="entry name" value="ATP-synt_C"/>
    <property type="match status" value="2"/>
</dbReference>
<feature type="transmembrane region" description="Helical" evidence="9">
    <location>
        <begin position="131"/>
        <end position="156"/>
    </location>
</feature>
<keyword evidence="3 9" id="KW-0813">Transport</keyword>
<evidence type="ECO:0000256" key="8">
    <source>
        <dbReference type="ARBA" id="ARBA00023136"/>
    </source>
</evidence>
<name>A0ABQ6MNN9_9STRA</name>
<comment type="similarity">
    <text evidence="2 9">Belongs to the V-ATPase proteolipid subunit family.</text>
</comment>
<accession>A0ABQ6MNN9</accession>
<evidence type="ECO:0000256" key="3">
    <source>
        <dbReference type="ARBA" id="ARBA00022448"/>
    </source>
</evidence>
<feature type="domain" description="V-ATPase proteolipid subunit C-like" evidence="10">
    <location>
        <begin position="70"/>
        <end position="155"/>
    </location>
</feature>
<dbReference type="Proteomes" id="UP001165060">
    <property type="component" value="Unassembled WGS sequence"/>
</dbReference>
<dbReference type="EMBL" id="BRYB01001597">
    <property type="protein sequence ID" value="GMI29331.1"/>
    <property type="molecule type" value="Genomic_DNA"/>
</dbReference>
<sequence>MSTWKSGEGIMALGITCPDLVMKNVIPVIMAGVLGIYGLIVSIIIAGKIQMPDLETGACRYSQFTGYAHLCAGLCVGLASLASGISLGIASDAGVRANAAQSSMNANWKKMGFSASGDGAAGGKQEGGDSLYIAGLLVQVFASNVGLYALILALIASQSEYVCDV</sequence>
<comment type="subcellular location">
    <subcellularLocation>
        <location evidence="1">Membrane</location>
        <topology evidence="1">Multi-pass membrane protein</topology>
    </subcellularLocation>
    <subcellularLocation>
        <location evidence="9">Vacuole membrane</location>
        <topology evidence="9">Multi-pass membrane protein</topology>
    </subcellularLocation>
</comment>
<evidence type="ECO:0000256" key="1">
    <source>
        <dbReference type="ARBA" id="ARBA00004141"/>
    </source>
</evidence>
<evidence type="ECO:0000256" key="2">
    <source>
        <dbReference type="ARBA" id="ARBA00007296"/>
    </source>
</evidence>
<dbReference type="InterPro" id="IPR011555">
    <property type="entry name" value="ATPase_proteolipid_su_C_euk"/>
</dbReference>
<dbReference type="InterPro" id="IPR000245">
    <property type="entry name" value="ATPase_proteolipid_csu"/>
</dbReference>
<dbReference type="PRINTS" id="PR00122">
    <property type="entry name" value="VACATPASE"/>
</dbReference>